<dbReference type="Proteomes" id="UP000801428">
    <property type="component" value="Unassembled WGS sequence"/>
</dbReference>
<comment type="caution">
    <text evidence="2">The sequence shown here is derived from an EMBL/GenBank/DDBJ whole genome shotgun (WGS) entry which is preliminary data.</text>
</comment>
<evidence type="ECO:0000313" key="2">
    <source>
        <dbReference type="EMBL" id="KAF3001246.1"/>
    </source>
</evidence>
<keyword evidence="1" id="KW-0732">Signal</keyword>
<sequence length="235" mass="24086">MLCKTSILLAGAFALSALAAPIPGDCPDAHHEDTPAYTTPNTHSNNGSTGSITAALLTQIAPETASCSGAPFPEECADATAAATALNKSFDKYGIKTAGEKAALVAYTLFESGNYKYKKNHFPGRPGQGTRMMAMPPFIAKYATAVAGADAVAKASAAGGDAGLVAVLDLVNNDDEKSFGSAAWFYSTQCSADVKAGVAAETVNGWHNFLTACVGTTLDETRDTPWVAAKAAILA</sequence>
<feature type="chain" id="PRO_5040390384" evidence="1">
    <location>
        <begin position="20"/>
        <end position="235"/>
    </location>
</feature>
<keyword evidence="3" id="KW-1185">Reference proteome</keyword>
<evidence type="ECO:0000256" key="1">
    <source>
        <dbReference type="SAM" id="SignalP"/>
    </source>
</evidence>
<dbReference type="OrthoDB" id="2349272at2759"/>
<accession>A0A9P4W7R7</accession>
<evidence type="ECO:0000313" key="3">
    <source>
        <dbReference type="Proteomes" id="UP000801428"/>
    </source>
</evidence>
<proteinExistence type="predicted"/>
<gene>
    <name evidence="2" type="ORF">E8E13_003172</name>
</gene>
<name>A0A9P4W7R7_CURKU</name>
<dbReference type="AlphaFoldDB" id="A0A9P4W7R7"/>
<organism evidence="2 3">
    <name type="scientific">Curvularia kusanoi</name>
    <name type="common">Cochliobolus kusanoi</name>
    <dbReference type="NCBI Taxonomy" id="90978"/>
    <lineage>
        <taxon>Eukaryota</taxon>
        <taxon>Fungi</taxon>
        <taxon>Dikarya</taxon>
        <taxon>Ascomycota</taxon>
        <taxon>Pezizomycotina</taxon>
        <taxon>Dothideomycetes</taxon>
        <taxon>Pleosporomycetidae</taxon>
        <taxon>Pleosporales</taxon>
        <taxon>Pleosporineae</taxon>
        <taxon>Pleosporaceae</taxon>
        <taxon>Curvularia</taxon>
    </lineage>
</organism>
<dbReference type="EMBL" id="SWKU01000013">
    <property type="protein sequence ID" value="KAF3001246.1"/>
    <property type="molecule type" value="Genomic_DNA"/>
</dbReference>
<reference evidence="2" key="1">
    <citation type="submission" date="2019-04" db="EMBL/GenBank/DDBJ databases">
        <title>Sequencing of skin fungus with MAO and IRED activity.</title>
        <authorList>
            <person name="Marsaioli A.J."/>
            <person name="Bonatto J.M.C."/>
            <person name="Reis Junior O."/>
        </authorList>
    </citation>
    <scope>NUCLEOTIDE SEQUENCE</scope>
    <source>
        <strain evidence="2">30M1</strain>
    </source>
</reference>
<feature type="signal peptide" evidence="1">
    <location>
        <begin position="1"/>
        <end position="19"/>
    </location>
</feature>
<protein>
    <submittedName>
        <fullName evidence="2">Uncharacterized protein</fullName>
    </submittedName>
</protein>